<keyword evidence="1" id="KW-0489">Methyltransferase</keyword>
<dbReference type="Gene3D" id="3.40.50.150">
    <property type="entry name" value="Vaccinia Virus protein VP39"/>
    <property type="match status" value="1"/>
</dbReference>
<comment type="caution">
    <text evidence="1">The sequence shown here is derived from an EMBL/GenBank/DDBJ whole genome shotgun (WGS) entry which is preliminary data.</text>
</comment>
<evidence type="ECO:0000313" key="2">
    <source>
        <dbReference type="Proteomes" id="UP000034048"/>
    </source>
</evidence>
<proteinExistence type="predicted"/>
<dbReference type="InterPro" id="IPR002052">
    <property type="entry name" value="DNA_methylase_N6_adenine_CS"/>
</dbReference>
<sequence length="376" mass="44188">MENKQEILGQYFTKIEIVRQLLYLLFSYKKYDNKIKILEPSFGTGNFIKGLKGKNYLNIDGCEIDKNLTKNPCDFFEMPLTKKYDLLIGNPPFSKYNLKESYFSLTNYFKSAVWPSLYLTKKELKKDKEKIENIFILKSLKHIKDESSSIGYVLPISFFIKNKNKSVKDEILKYFSTIIIYQNDKIWFDRNIPCCFAIFANINKLKNKIIVIYENSIKNEEVFDIKNIHEELIPQVIFHKNNGYIKNDKGIPLEEFLENKNIKVKKSYKENNISASNILEKNKIPANKLVENYKLAVVRVGNASVGKCGLINIKDDILNDMFYIFDVKDQYKKNKQIKETICQQINQKIDYFRNITCRVGSKSIKKEDVYNFKVII</sequence>
<evidence type="ECO:0000313" key="1">
    <source>
        <dbReference type="EMBL" id="KKR15446.1"/>
    </source>
</evidence>
<keyword evidence="1" id="KW-0808">Transferase</keyword>
<dbReference type="GO" id="GO:0032259">
    <property type="term" value="P:methylation"/>
    <property type="evidence" value="ECO:0007669"/>
    <property type="project" value="UniProtKB-KW"/>
</dbReference>
<dbReference type="AlphaFoldDB" id="A0A0G0NRM7"/>
<reference evidence="1 2" key="1">
    <citation type="journal article" date="2015" name="Nature">
        <title>rRNA introns, odd ribosomes, and small enigmatic genomes across a large radiation of phyla.</title>
        <authorList>
            <person name="Brown C.T."/>
            <person name="Hug L.A."/>
            <person name="Thomas B.C."/>
            <person name="Sharon I."/>
            <person name="Castelle C.J."/>
            <person name="Singh A."/>
            <person name="Wilkins M.J."/>
            <person name="Williams K.H."/>
            <person name="Banfield J.F."/>
        </authorList>
    </citation>
    <scope>NUCLEOTIDE SEQUENCE [LARGE SCALE GENOMIC DNA]</scope>
</reference>
<dbReference type="EMBL" id="LBWS01000001">
    <property type="protein sequence ID" value="KKR15446.1"/>
    <property type="molecule type" value="Genomic_DNA"/>
</dbReference>
<dbReference type="PRINTS" id="PR00507">
    <property type="entry name" value="N12N6MTFRASE"/>
</dbReference>
<dbReference type="GO" id="GO:0003676">
    <property type="term" value="F:nucleic acid binding"/>
    <property type="evidence" value="ECO:0007669"/>
    <property type="project" value="InterPro"/>
</dbReference>
<accession>A0A0G0NRM7</accession>
<name>A0A0G0NRM7_9BACT</name>
<dbReference type="GO" id="GO:0008168">
    <property type="term" value="F:methyltransferase activity"/>
    <property type="evidence" value="ECO:0007669"/>
    <property type="project" value="UniProtKB-KW"/>
</dbReference>
<dbReference type="SUPFAM" id="SSF53335">
    <property type="entry name" value="S-adenosyl-L-methionine-dependent methyltransferases"/>
    <property type="match status" value="1"/>
</dbReference>
<dbReference type="InterPro" id="IPR029063">
    <property type="entry name" value="SAM-dependent_MTases_sf"/>
</dbReference>
<dbReference type="PROSITE" id="PS00092">
    <property type="entry name" value="N6_MTASE"/>
    <property type="match status" value="1"/>
</dbReference>
<dbReference type="Proteomes" id="UP000034048">
    <property type="component" value="Unassembled WGS sequence"/>
</dbReference>
<protein>
    <submittedName>
        <fullName evidence="1">N-6 DNA methylase</fullName>
    </submittedName>
</protein>
<gene>
    <name evidence="1" type="ORF">UT42_C0001G0003</name>
</gene>
<organism evidence="1 2">
    <name type="scientific">Candidatus Falkowbacteria bacterium GW2011_GWA2_39_24</name>
    <dbReference type="NCBI Taxonomy" id="1618634"/>
    <lineage>
        <taxon>Bacteria</taxon>
        <taxon>Candidatus Falkowiibacteriota</taxon>
    </lineage>
</organism>